<gene>
    <name evidence="1" type="primary">ihfB</name>
    <name evidence="1" type="ORF">SCFA_50016</name>
</gene>
<dbReference type="Gene3D" id="4.10.520.10">
    <property type="entry name" value="IHF-like DNA-binding proteins"/>
    <property type="match status" value="1"/>
</dbReference>
<dbReference type="GO" id="GO:0003677">
    <property type="term" value="F:DNA binding"/>
    <property type="evidence" value="ECO:0007669"/>
    <property type="project" value="InterPro"/>
</dbReference>
<proteinExistence type="predicted"/>
<dbReference type="PANTHER" id="PTHR33175:SF5">
    <property type="entry name" value="INTEGRATION HOST FACTOR SUBUNIT BETA"/>
    <property type="match status" value="1"/>
</dbReference>
<dbReference type="SMART" id="SM00411">
    <property type="entry name" value="BHL"/>
    <property type="match status" value="1"/>
</dbReference>
<dbReference type="CDD" id="cd13836">
    <property type="entry name" value="IHF_B"/>
    <property type="match status" value="1"/>
</dbReference>
<organism evidence="1">
    <name type="scientific">anaerobic digester metagenome</name>
    <dbReference type="NCBI Taxonomy" id="1263854"/>
    <lineage>
        <taxon>unclassified sequences</taxon>
        <taxon>metagenomes</taxon>
        <taxon>ecological metagenomes</taxon>
    </lineage>
</organism>
<dbReference type="EMBL" id="CAADRM010000114">
    <property type="protein sequence ID" value="VFU16029.1"/>
    <property type="molecule type" value="Genomic_DNA"/>
</dbReference>
<protein>
    <submittedName>
        <fullName evidence="1">Integration host factor subunit beta</fullName>
    </submittedName>
</protein>
<evidence type="ECO:0000313" key="1">
    <source>
        <dbReference type="EMBL" id="VFU16029.1"/>
    </source>
</evidence>
<dbReference type="PANTHER" id="PTHR33175">
    <property type="entry name" value="DNA-BINDING PROTEIN HU"/>
    <property type="match status" value="1"/>
</dbReference>
<name>A0A485M374_9ZZZZ</name>
<dbReference type="AlphaFoldDB" id="A0A485M374"/>
<sequence>MNKSELIEELSMRMALHPKKAESMVNTILNSMVKAMKDNRRVEIRGFGSFVMRDYKPYIGRNPKSGEKIQVKEKTLPFFKSGKDMRDRVNVGG</sequence>
<reference evidence="1" key="1">
    <citation type="submission" date="2019-03" db="EMBL/GenBank/DDBJ databases">
        <authorList>
            <person name="Hao L."/>
        </authorList>
    </citation>
    <scope>NUCLEOTIDE SEQUENCE</scope>
</reference>
<dbReference type="GO" id="GO:0030527">
    <property type="term" value="F:structural constituent of chromatin"/>
    <property type="evidence" value="ECO:0007669"/>
    <property type="project" value="InterPro"/>
</dbReference>
<accession>A0A485M374</accession>
<dbReference type="GO" id="GO:0005829">
    <property type="term" value="C:cytosol"/>
    <property type="evidence" value="ECO:0007669"/>
    <property type="project" value="TreeGrafter"/>
</dbReference>
<dbReference type="PRINTS" id="PR01727">
    <property type="entry name" value="DNABINDINGHU"/>
</dbReference>
<dbReference type="Pfam" id="PF00216">
    <property type="entry name" value="Bac_DNA_binding"/>
    <property type="match status" value="1"/>
</dbReference>
<dbReference type="SUPFAM" id="SSF47729">
    <property type="entry name" value="IHF-like DNA-binding proteins"/>
    <property type="match status" value="1"/>
</dbReference>
<dbReference type="InterPro" id="IPR000119">
    <property type="entry name" value="Hist_DNA-bd"/>
</dbReference>
<dbReference type="InterPro" id="IPR010992">
    <property type="entry name" value="IHF-like_DNA-bd_dom_sf"/>
</dbReference>